<protein>
    <submittedName>
        <fullName evidence="2">Uncharacterized protein</fullName>
    </submittedName>
</protein>
<sequence length="397" mass="43848">MVRQPTLRSQQHKLQQNIPNTFLSSGNSLVALPSPDVSPSARNYESLHAMAKSGYLLALAQRSSFDFIFKALLGMIENCTSDFQDSQLLSNKREQNCALLQQKLDDKNSELSQQQCELLSVQQKLQISQNHELFYREQAQLFGACTSVRRREFARTDESGPQLMLRNSELTAVLDHQQTKLCMLQAENLCLNTALDTLIASSISQSADSVLMLEQTMLLSCAHQTIRNNILVCELENIRLADATDGSAPPHISVPLPAGEHCAILSREDLQALFSEVRDKDEAEICSTSSSDNPLSSAVLATLADGIAERWHWSYAECELLSKIHAGRNGALGDSFDEFERWYHFDYGSVAGHIPGRIPRSPSALVFPPTKPAVVSPTTPAAPAMVFPPSLRRVPVV</sequence>
<feature type="coiled-coil region" evidence="1">
    <location>
        <begin position="97"/>
        <end position="124"/>
    </location>
</feature>
<organism evidence="2">
    <name type="scientific">Cryptomonas curvata</name>
    <dbReference type="NCBI Taxonomy" id="233186"/>
    <lineage>
        <taxon>Eukaryota</taxon>
        <taxon>Cryptophyceae</taxon>
        <taxon>Cryptomonadales</taxon>
        <taxon>Cryptomonadaceae</taxon>
        <taxon>Cryptomonas</taxon>
    </lineage>
</organism>
<keyword evidence="1" id="KW-0175">Coiled coil</keyword>
<evidence type="ECO:0000256" key="1">
    <source>
        <dbReference type="SAM" id="Coils"/>
    </source>
</evidence>
<accession>A0A7S0MI61</accession>
<dbReference type="EMBL" id="HBEZ01034315">
    <property type="protein sequence ID" value="CAD8641281.1"/>
    <property type="molecule type" value="Transcribed_RNA"/>
</dbReference>
<gene>
    <name evidence="2" type="ORF">CCUR1050_LOCUS18965</name>
</gene>
<proteinExistence type="predicted"/>
<reference evidence="2" key="1">
    <citation type="submission" date="2021-01" db="EMBL/GenBank/DDBJ databases">
        <authorList>
            <person name="Corre E."/>
            <person name="Pelletier E."/>
            <person name="Niang G."/>
            <person name="Scheremetjew M."/>
            <person name="Finn R."/>
            <person name="Kale V."/>
            <person name="Holt S."/>
            <person name="Cochrane G."/>
            <person name="Meng A."/>
            <person name="Brown T."/>
            <person name="Cohen L."/>
        </authorList>
    </citation>
    <scope>NUCLEOTIDE SEQUENCE</scope>
    <source>
        <strain evidence="2">CCAP979/52</strain>
    </source>
</reference>
<evidence type="ECO:0000313" key="2">
    <source>
        <dbReference type="EMBL" id="CAD8641281.1"/>
    </source>
</evidence>
<dbReference type="AlphaFoldDB" id="A0A7S0MI61"/>
<name>A0A7S0MI61_9CRYP</name>